<keyword evidence="2" id="KW-1185">Reference proteome</keyword>
<dbReference type="AlphaFoldDB" id="J3L9W2"/>
<dbReference type="HOGENOM" id="CLU_2593611_0_0_1"/>
<accession>J3L9W2</accession>
<proteinExistence type="predicted"/>
<evidence type="ECO:0000313" key="2">
    <source>
        <dbReference type="Proteomes" id="UP000006038"/>
    </source>
</evidence>
<reference evidence="1" key="1">
    <citation type="submission" date="2013-04" db="UniProtKB">
        <authorList>
            <consortium name="EnsemblPlants"/>
        </authorList>
    </citation>
    <scope>IDENTIFICATION</scope>
</reference>
<name>J3L9W2_ORYBR</name>
<protein>
    <submittedName>
        <fullName evidence="1">Uncharacterized protein</fullName>
    </submittedName>
</protein>
<organism evidence="1">
    <name type="scientific">Oryza brachyantha</name>
    <name type="common">malo sina</name>
    <dbReference type="NCBI Taxonomy" id="4533"/>
    <lineage>
        <taxon>Eukaryota</taxon>
        <taxon>Viridiplantae</taxon>
        <taxon>Streptophyta</taxon>
        <taxon>Embryophyta</taxon>
        <taxon>Tracheophyta</taxon>
        <taxon>Spermatophyta</taxon>
        <taxon>Magnoliopsida</taxon>
        <taxon>Liliopsida</taxon>
        <taxon>Poales</taxon>
        <taxon>Poaceae</taxon>
        <taxon>BOP clade</taxon>
        <taxon>Oryzoideae</taxon>
        <taxon>Oryzeae</taxon>
        <taxon>Oryzinae</taxon>
        <taxon>Oryza</taxon>
    </lineage>
</organism>
<sequence>MLTFASLPNKGLAYRLRLQNVSPETSQSPYVQLNCCYKSSRHFNSSLSLREKKRSKIAQWTRYICLVFSIVDHLEFNVFT</sequence>
<dbReference type="EnsemblPlants" id="OB02G14290.1">
    <property type="protein sequence ID" value="OB02G14290.1"/>
    <property type="gene ID" value="OB02G14290"/>
</dbReference>
<evidence type="ECO:0000313" key="1">
    <source>
        <dbReference type="EnsemblPlants" id="OB02G14290.1"/>
    </source>
</evidence>
<dbReference type="Gramene" id="OB02G14290.1">
    <property type="protein sequence ID" value="OB02G14290.1"/>
    <property type="gene ID" value="OB02G14290"/>
</dbReference>
<dbReference type="Proteomes" id="UP000006038">
    <property type="component" value="Unassembled WGS sequence"/>
</dbReference>